<evidence type="ECO:0000313" key="11">
    <source>
        <dbReference type="EMBL" id="CAF0743169.1"/>
    </source>
</evidence>
<sequence>MASKLFGAAQGLPWIKSIKSSNDDEHSDRINHRYTAAFLLVCAVVASGSPFVFNRITCWVPAQFVGAYTKYTDNYCWISNTYYVPTNSTVPHSKEVRERAEIGYYQWVPFIFLLSAFFFYLPRMLWRSMNTRSGIDLQYLVSKQQVKTITCAIENYCEPNDDDDGFGNRCCRILLCTSGKRLGNYLSTMYLIVKLFYLLNSFIQLIFIHVVLGLPGWFYGYDVWYSIFVRNSVLTDSPYFPRITLCDLRIREVGNLHRYTVQCVLPINMLNEKLFSLAWFWLIYVFISNLIAFAFTLYYTCVLQSRVNFIRDLYRKSVSKPNMDEIVLQAFTREFLMQDGVLILRILERNAQAFISTDVVNNLLRNYTTKQQPDQQHISSPSPPPPLPLPPSEIPLKSSDV</sequence>
<dbReference type="GO" id="GO:0005886">
    <property type="term" value="C:plasma membrane"/>
    <property type="evidence" value="ECO:0007669"/>
    <property type="project" value="UniProtKB-SubCell"/>
</dbReference>
<accession>A0A813NU55</accession>
<comment type="similarity">
    <text evidence="9">Belongs to the pannexin family.</text>
</comment>
<name>A0A813NU55_ADIRI</name>
<dbReference type="GO" id="GO:0034220">
    <property type="term" value="P:monoatomic ion transmembrane transport"/>
    <property type="evidence" value="ECO:0007669"/>
    <property type="project" value="UniProtKB-KW"/>
</dbReference>
<dbReference type="PROSITE" id="PS51013">
    <property type="entry name" value="PANNEXIN"/>
    <property type="match status" value="1"/>
</dbReference>
<evidence type="ECO:0000256" key="9">
    <source>
        <dbReference type="RuleBase" id="RU010713"/>
    </source>
</evidence>
<dbReference type="Proteomes" id="UP000663828">
    <property type="component" value="Unassembled WGS sequence"/>
</dbReference>
<dbReference type="AlphaFoldDB" id="A0A813NU55"/>
<evidence type="ECO:0000313" key="12">
    <source>
        <dbReference type="EMBL" id="CAF0931089.1"/>
    </source>
</evidence>
<keyword evidence="3" id="KW-1003">Cell membrane</keyword>
<dbReference type="EMBL" id="CAJNOJ010000041">
    <property type="protein sequence ID" value="CAF0931089.1"/>
    <property type="molecule type" value="Genomic_DNA"/>
</dbReference>
<comment type="function">
    <text evidence="9">Structural component of the gap junctions.</text>
</comment>
<feature type="transmembrane region" description="Helical" evidence="9">
    <location>
        <begin position="34"/>
        <end position="53"/>
    </location>
</feature>
<proteinExistence type="inferred from homology"/>
<evidence type="ECO:0000256" key="10">
    <source>
        <dbReference type="SAM" id="MobiDB-lite"/>
    </source>
</evidence>
<keyword evidence="6 9" id="KW-0406">Ion transport</keyword>
<feature type="transmembrane region" description="Helical" evidence="9">
    <location>
        <begin position="278"/>
        <end position="301"/>
    </location>
</feature>
<evidence type="ECO:0000256" key="3">
    <source>
        <dbReference type="ARBA" id="ARBA00022475"/>
    </source>
</evidence>
<feature type="region of interest" description="Disordered" evidence="10">
    <location>
        <begin position="370"/>
        <end position="401"/>
    </location>
</feature>
<gene>
    <name evidence="9" type="primary">inx</name>
    <name evidence="12" type="ORF">EDS130_LOCUS11296</name>
    <name evidence="11" type="ORF">XAT740_LOCUS18</name>
</gene>
<feature type="transmembrane region" description="Helical" evidence="9">
    <location>
        <begin position="104"/>
        <end position="122"/>
    </location>
</feature>
<evidence type="ECO:0000256" key="6">
    <source>
        <dbReference type="ARBA" id="ARBA00023065"/>
    </source>
</evidence>
<comment type="subcellular location">
    <subcellularLocation>
        <location evidence="1 9">Cell membrane</location>
        <topology evidence="1 9">Multi-pass membrane protein</topology>
    </subcellularLocation>
</comment>
<evidence type="ECO:0000256" key="2">
    <source>
        <dbReference type="ARBA" id="ARBA00022448"/>
    </source>
</evidence>
<evidence type="ECO:0000256" key="1">
    <source>
        <dbReference type="ARBA" id="ARBA00004651"/>
    </source>
</evidence>
<reference evidence="11" key="1">
    <citation type="submission" date="2021-02" db="EMBL/GenBank/DDBJ databases">
        <authorList>
            <person name="Nowell W R."/>
        </authorList>
    </citation>
    <scope>NUCLEOTIDE SEQUENCE</scope>
</reference>
<protein>
    <recommendedName>
        <fullName evidence="9">Innexin</fullName>
    </recommendedName>
</protein>
<dbReference type="PANTHER" id="PTHR11893">
    <property type="entry name" value="INNEXIN"/>
    <property type="match status" value="1"/>
</dbReference>
<dbReference type="PANTHER" id="PTHR11893:SF36">
    <property type="entry name" value="INNEXIN-5"/>
    <property type="match status" value="1"/>
</dbReference>
<dbReference type="OrthoDB" id="5867527at2759"/>
<dbReference type="EMBL" id="CAJNOR010000001">
    <property type="protein sequence ID" value="CAF0743169.1"/>
    <property type="molecule type" value="Genomic_DNA"/>
</dbReference>
<dbReference type="InterPro" id="IPR000990">
    <property type="entry name" value="Innexin"/>
</dbReference>
<comment type="caution">
    <text evidence="11">The sequence shown here is derived from an EMBL/GenBank/DDBJ whole genome shotgun (WGS) entry which is preliminary data.</text>
</comment>
<keyword evidence="4 9" id="KW-0812">Transmembrane</keyword>
<keyword evidence="8 9" id="KW-0407">Ion channel</keyword>
<feature type="transmembrane region" description="Helical" evidence="9">
    <location>
        <begin position="195"/>
        <end position="218"/>
    </location>
</feature>
<keyword evidence="2 9" id="KW-0813">Transport</keyword>
<dbReference type="GO" id="GO:0005921">
    <property type="term" value="C:gap junction"/>
    <property type="evidence" value="ECO:0007669"/>
    <property type="project" value="UniProtKB-UniRule"/>
</dbReference>
<dbReference type="Pfam" id="PF00876">
    <property type="entry name" value="Innexin"/>
    <property type="match status" value="1"/>
</dbReference>
<feature type="compositionally biased region" description="Pro residues" evidence="10">
    <location>
        <begin position="381"/>
        <end position="393"/>
    </location>
</feature>
<dbReference type="PRINTS" id="PR01262">
    <property type="entry name" value="INNEXIN"/>
</dbReference>
<evidence type="ECO:0000313" key="13">
    <source>
        <dbReference type="Proteomes" id="UP000663828"/>
    </source>
</evidence>
<keyword evidence="7 9" id="KW-0472">Membrane</keyword>
<evidence type="ECO:0000256" key="7">
    <source>
        <dbReference type="ARBA" id="ARBA00023136"/>
    </source>
</evidence>
<evidence type="ECO:0000256" key="4">
    <source>
        <dbReference type="ARBA" id="ARBA00022692"/>
    </source>
</evidence>
<dbReference type="Proteomes" id="UP000663852">
    <property type="component" value="Unassembled WGS sequence"/>
</dbReference>
<evidence type="ECO:0000256" key="8">
    <source>
        <dbReference type="ARBA" id="ARBA00023303"/>
    </source>
</evidence>
<keyword evidence="5 9" id="KW-1133">Transmembrane helix</keyword>
<keyword evidence="13" id="KW-1185">Reference proteome</keyword>
<organism evidence="11 13">
    <name type="scientific">Adineta ricciae</name>
    <name type="common">Rotifer</name>
    <dbReference type="NCBI Taxonomy" id="249248"/>
    <lineage>
        <taxon>Eukaryota</taxon>
        <taxon>Metazoa</taxon>
        <taxon>Spiralia</taxon>
        <taxon>Gnathifera</taxon>
        <taxon>Rotifera</taxon>
        <taxon>Eurotatoria</taxon>
        <taxon>Bdelloidea</taxon>
        <taxon>Adinetida</taxon>
        <taxon>Adinetidae</taxon>
        <taxon>Adineta</taxon>
    </lineage>
</organism>
<evidence type="ECO:0000256" key="5">
    <source>
        <dbReference type="ARBA" id="ARBA00022989"/>
    </source>
</evidence>